<evidence type="ECO:0000256" key="2">
    <source>
        <dbReference type="ARBA" id="ARBA00022692"/>
    </source>
</evidence>
<dbReference type="EMBL" id="KV460217">
    <property type="protein sequence ID" value="OBT98255.1"/>
    <property type="molecule type" value="Genomic_DNA"/>
</dbReference>
<evidence type="ECO:0000256" key="5">
    <source>
        <dbReference type="SAM" id="MobiDB-lite"/>
    </source>
</evidence>
<feature type="transmembrane region" description="Helical" evidence="6">
    <location>
        <begin position="270"/>
        <end position="288"/>
    </location>
</feature>
<feature type="transmembrane region" description="Helical" evidence="6">
    <location>
        <begin position="236"/>
        <end position="258"/>
    </location>
</feature>
<feature type="domain" description="Major facilitator superfamily (MFS) profile" evidence="7">
    <location>
        <begin position="109"/>
        <end position="542"/>
    </location>
</feature>
<dbReference type="STRING" id="342668.A0A1B8GQZ2"/>
<evidence type="ECO:0000256" key="4">
    <source>
        <dbReference type="ARBA" id="ARBA00023136"/>
    </source>
</evidence>
<dbReference type="FunFam" id="1.20.1250.20:FF:000011">
    <property type="entry name" value="MFS multidrug transporter, putative"/>
    <property type="match status" value="1"/>
</dbReference>
<keyword evidence="3 6" id="KW-1133">Transmembrane helix</keyword>
<dbReference type="Proteomes" id="UP000091956">
    <property type="component" value="Unassembled WGS sequence"/>
</dbReference>
<protein>
    <recommendedName>
        <fullName evidence="7">Major facilitator superfamily (MFS) profile domain-containing protein</fullName>
    </recommendedName>
</protein>
<comment type="subcellular location">
    <subcellularLocation>
        <location evidence="1">Membrane</location>
        <topology evidence="1">Multi-pass membrane protein</topology>
    </subcellularLocation>
</comment>
<dbReference type="GeneID" id="28836586"/>
<feature type="transmembrane region" description="Helical" evidence="6">
    <location>
        <begin position="495"/>
        <end position="513"/>
    </location>
</feature>
<accession>A0A1B8GQZ2</accession>
<evidence type="ECO:0000256" key="3">
    <source>
        <dbReference type="ARBA" id="ARBA00022989"/>
    </source>
</evidence>
<feature type="transmembrane region" description="Helical" evidence="6">
    <location>
        <begin position="426"/>
        <end position="443"/>
    </location>
</feature>
<keyword evidence="2 6" id="KW-0812">Transmembrane</keyword>
<evidence type="ECO:0000256" key="6">
    <source>
        <dbReference type="SAM" id="Phobius"/>
    </source>
</evidence>
<dbReference type="RefSeq" id="XP_018131988.1">
    <property type="nucleotide sequence ID" value="XM_018272697.2"/>
</dbReference>
<dbReference type="GO" id="GO:0005886">
    <property type="term" value="C:plasma membrane"/>
    <property type="evidence" value="ECO:0007669"/>
    <property type="project" value="TreeGrafter"/>
</dbReference>
<feature type="region of interest" description="Disordered" evidence="5">
    <location>
        <begin position="58"/>
        <end position="77"/>
    </location>
</feature>
<evidence type="ECO:0000313" key="9">
    <source>
        <dbReference type="Proteomes" id="UP000091956"/>
    </source>
</evidence>
<dbReference type="Pfam" id="PF07690">
    <property type="entry name" value="MFS_1"/>
    <property type="match status" value="1"/>
</dbReference>
<dbReference type="OrthoDB" id="3357846at2759"/>
<dbReference type="Gene3D" id="1.20.1250.20">
    <property type="entry name" value="MFS general substrate transporter like domains"/>
    <property type="match status" value="1"/>
</dbReference>
<keyword evidence="4 6" id="KW-0472">Membrane</keyword>
<reference evidence="8 9" key="1">
    <citation type="submission" date="2016-03" db="EMBL/GenBank/DDBJ databases">
        <title>Comparative genomics of Pseudogymnoascus destructans, the fungus causing white-nose syndrome of bats.</title>
        <authorList>
            <person name="Palmer J.M."/>
            <person name="Drees K.P."/>
            <person name="Foster J.T."/>
            <person name="Lindner D.L."/>
        </authorList>
    </citation>
    <scope>NUCLEOTIDE SEQUENCE [LARGE SCALE GENOMIC DNA]</scope>
    <source>
        <strain evidence="8 9">UAMH 10579</strain>
    </source>
</reference>
<name>A0A1B8GQZ2_9PEZI</name>
<dbReference type="PANTHER" id="PTHR23502:SF23">
    <property type="entry name" value="FLUCONAZOLE RESISTANCE PROTEIN 1"/>
    <property type="match status" value="1"/>
</dbReference>
<dbReference type="GO" id="GO:1990961">
    <property type="term" value="P:xenobiotic detoxification by transmembrane export across the plasma membrane"/>
    <property type="evidence" value="ECO:0007669"/>
    <property type="project" value="TreeGrafter"/>
</dbReference>
<keyword evidence="9" id="KW-1185">Reference proteome</keyword>
<gene>
    <name evidence="8" type="ORF">VE01_03200</name>
</gene>
<sequence>MSDLFRETAAGRIIRFISRRKLLQYPEELPGFQFQYLTPQSLEKIALEKEKRSIDAVDIPDLEKSEPKSDSSAATDHATPKDEFVLVDWYSEDDQANPQNWSTKKKVFVAFEICLYTFTIYIGSAIYAPSMEGVMKEFGVSEIVASLGLALYVISYGLGALLWSPLSEIPILGRTSIYIVTFFIFVILLIPTALVQNIGGLLFLRFLLGWFGSPCLATGAAGFSDMFTFLKLPYCLAFWAASGTMAPAMGPIVAGFSVPVKGWRWSMWENLWLSALVFILLLFCLPETSSDNILLRRAARLRKVTGNANIRSQSEITQQHMSAKEMAFEALVKPWEMNILDPAVLFTTLYASICYSIFYTFFEVFPLVFPAMYTFSSGESGLAFLSVPIGVGLTIPVCLAHYAYYVEPGLAKNGAPEPEVWLKPGLIGNFLVPIGLFIFAWTARPSVHWIGPVIGVAICQSGSYIVLNVLFTYIPNIYPKYAASLFAANDAARSTLAGAAILFGRPLFINLGVGGGVSFLAGLALLCLVGFYALYYFGENLRKRSRFAIE</sequence>
<reference evidence="9" key="2">
    <citation type="journal article" date="2018" name="Nat. Commun.">
        <title>Extreme sensitivity to ultraviolet light in the fungal pathogen causing white-nose syndrome of bats.</title>
        <authorList>
            <person name="Palmer J.M."/>
            <person name="Drees K.P."/>
            <person name="Foster J.T."/>
            <person name="Lindner D.L."/>
        </authorList>
    </citation>
    <scope>NUCLEOTIDE SEQUENCE [LARGE SCALE GENOMIC DNA]</scope>
    <source>
        <strain evidence="9">UAMH 10579</strain>
    </source>
</reference>
<evidence type="ECO:0000313" key="8">
    <source>
        <dbReference type="EMBL" id="OBT98255.1"/>
    </source>
</evidence>
<feature type="transmembrane region" description="Helical" evidence="6">
    <location>
        <begin position="343"/>
        <end position="362"/>
    </location>
</feature>
<feature type="transmembrane region" description="Helical" evidence="6">
    <location>
        <begin position="107"/>
        <end position="128"/>
    </location>
</feature>
<feature type="transmembrane region" description="Helical" evidence="6">
    <location>
        <begin position="202"/>
        <end position="224"/>
    </location>
</feature>
<dbReference type="GO" id="GO:0015244">
    <property type="term" value="F:fluconazole transmembrane transporter activity"/>
    <property type="evidence" value="ECO:0007669"/>
    <property type="project" value="TreeGrafter"/>
</dbReference>
<feature type="transmembrane region" description="Helical" evidence="6">
    <location>
        <begin position="519"/>
        <end position="537"/>
    </location>
</feature>
<dbReference type="AlphaFoldDB" id="A0A1B8GQZ2"/>
<dbReference type="InterPro" id="IPR036259">
    <property type="entry name" value="MFS_trans_sf"/>
</dbReference>
<dbReference type="PROSITE" id="PS50850">
    <property type="entry name" value="MFS"/>
    <property type="match status" value="1"/>
</dbReference>
<organism evidence="8 9">
    <name type="scientific">Pseudogymnoascus verrucosus</name>
    <dbReference type="NCBI Taxonomy" id="342668"/>
    <lineage>
        <taxon>Eukaryota</taxon>
        <taxon>Fungi</taxon>
        <taxon>Dikarya</taxon>
        <taxon>Ascomycota</taxon>
        <taxon>Pezizomycotina</taxon>
        <taxon>Leotiomycetes</taxon>
        <taxon>Thelebolales</taxon>
        <taxon>Thelebolaceae</taxon>
        <taxon>Pseudogymnoascus</taxon>
    </lineage>
</organism>
<dbReference type="InterPro" id="IPR011701">
    <property type="entry name" value="MFS"/>
</dbReference>
<feature type="transmembrane region" description="Helical" evidence="6">
    <location>
        <begin position="175"/>
        <end position="196"/>
    </location>
</feature>
<evidence type="ECO:0000259" key="7">
    <source>
        <dbReference type="PROSITE" id="PS50850"/>
    </source>
</evidence>
<dbReference type="InterPro" id="IPR020846">
    <property type="entry name" value="MFS_dom"/>
</dbReference>
<feature type="transmembrane region" description="Helical" evidence="6">
    <location>
        <begin position="449"/>
        <end position="474"/>
    </location>
</feature>
<dbReference type="SUPFAM" id="SSF103473">
    <property type="entry name" value="MFS general substrate transporter"/>
    <property type="match status" value="1"/>
</dbReference>
<feature type="transmembrane region" description="Helical" evidence="6">
    <location>
        <begin position="382"/>
        <end position="405"/>
    </location>
</feature>
<evidence type="ECO:0000256" key="1">
    <source>
        <dbReference type="ARBA" id="ARBA00004141"/>
    </source>
</evidence>
<dbReference type="CDD" id="cd17323">
    <property type="entry name" value="MFS_Tpo1_MDR_like"/>
    <property type="match status" value="1"/>
</dbReference>
<proteinExistence type="predicted"/>
<feature type="compositionally biased region" description="Basic and acidic residues" evidence="5">
    <location>
        <begin position="58"/>
        <end position="69"/>
    </location>
</feature>
<feature type="transmembrane region" description="Helical" evidence="6">
    <location>
        <begin position="143"/>
        <end position="163"/>
    </location>
</feature>
<dbReference type="PANTHER" id="PTHR23502">
    <property type="entry name" value="MAJOR FACILITATOR SUPERFAMILY"/>
    <property type="match status" value="1"/>
</dbReference>